<feature type="domain" description="Kinesin motor" evidence="3">
    <location>
        <begin position="1"/>
        <end position="113"/>
    </location>
</feature>
<keyword evidence="6" id="KW-1185">Reference proteome</keyword>
<dbReference type="InterPro" id="IPR027417">
    <property type="entry name" value="P-loop_NTPase"/>
</dbReference>
<dbReference type="KEGG" id="gtt:GUITHDRAFT_69127"/>
<dbReference type="EnsemblProtists" id="EKX47993">
    <property type="protein sequence ID" value="EKX47993"/>
    <property type="gene ID" value="GUITHDRAFT_69127"/>
</dbReference>
<comment type="similarity">
    <text evidence="2">Belongs to the TRAFAC class myosin-kinesin ATPase superfamily. Kinesin family.</text>
</comment>
<keyword evidence="2" id="KW-0505">Motor protein</keyword>
<keyword evidence="2" id="KW-0547">Nucleotide-binding</keyword>
<dbReference type="GO" id="GO:0015630">
    <property type="term" value="C:microtubule cytoskeleton"/>
    <property type="evidence" value="ECO:0007669"/>
    <property type="project" value="TreeGrafter"/>
</dbReference>
<dbReference type="GO" id="GO:0003777">
    <property type="term" value="F:microtubule motor activity"/>
    <property type="evidence" value="ECO:0007669"/>
    <property type="project" value="InterPro"/>
</dbReference>
<proteinExistence type="inferred from homology"/>
<dbReference type="OrthoDB" id="3176171at2759"/>
<dbReference type="InterPro" id="IPR036961">
    <property type="entry name" value="Kinesin_motor_dom_sf"/>
</dbReference>
<evidence type="ECO:0000313" key="6">
    <source>
        <dbReference type="Proteomes" id="UP000011087"/>
    </source>
</evidence>
<keyword evidence="2" id="KW-0067">ATP-binding</keyword>
<dbReference type="PaxDb" id="55529-EKX47993"/>
<dbReference type="GeneID" id="17304835"/>
<gene>
    <name evidence="4" type="ORF">GUITHDRAFT_69127</name>
</gene>
<accession>L1JHJ3</accession>
<comment type="subcellular location">
    <subcellularLocation>
        <location evidence="1">Plastid</location>
        <location evidence="1">Chloroplast</location>
    </subcellularLocation>
</comment>
<sequence length="113" mass="12799">MFKNDPNNQQTGISATSMKFDRIWSKQSSQDDVFHEAQQLVDSAFHGYNATIFAYGPSGSGKTHTMIGTKEQPGIVPRSLNRIFELADKQQDSMFMIALTVLELYNDQFFDLL</sequence>
<evidence type="ECO:0000313" key="5">
    <source>
        <dbReference type="EnsemblProtists" id="EKX47993"/>
    </source>
</evidence>
<dbReference type="GO" id="GO:0009507">
    <property type="term" value="C:chloroplast"/>
    <property type="evidence" value="ECO:0007669"/>
    <property type="project" value="UniProtKB-SubCell"/>
</dbReference>
<reference evidence="4 6" key="1">
    <citation type="journal article" date="2012" name="Nature">
        <title>Algal genomes reveal evolutionary mosaicism and the fate of nucleomorphs.</title>
        <authorList>
            <consortium name="DOE Joint Genome Institute"/>
            <person name="Curtis B.A."/>
            <person name="Tanifuji G."/>
            <person name="Burki F."/>
            <person name="Gruber A."/>
            <person name="Irimia M."/>
            <person name="Maruyama S."/>
            <person name="Arias M.C."/>
            <person name="Ball S.G."/>
            <person name="Gile G.H."/>
            <person name="Hirakawa Y."/>
            <person name="Hopkins J.F."/>
            <person name="Kuo A."/>
            <person name="Rensing S.A."/>
            <person name="Schmutz J."/>
            <person name="Symeonidi A."/>
            <person name="Elias M."/>
            <person name="Eveleigh R.J."/>
            <person name="Herman E.K."/>
            <person name="Klute M.J."/>
            <person name="Nakayama T."/>
            <person name="Obornik M."/>
            <person name="Reyes-Prieto A."/>
            <person name="Armbrust E.V."/>
            <person name="Aves S.J."/>
            <person name="Beiko R.G."/>
            <person name="Coutinho P."/>
            <person name="Dacks J.B."/>
            <person name="Durnford D.G."/>
            <person name="Fast N.M."/>
            <person name="Green B.R."/>
            <person name="Grisdale C.J."/>
            <person name="Hempel F."/>
            <person name="Henrissat B."/>
            <person name="Hoppner M.P."/>
            <person name="Ishida K."/>
            <person name="Kim E."/>
            <person name="Koreny L."/>
            <person name="Kroth P.G."/>
            <person name="Liu Y."/>
            <person name="Malik S.B."/>
            <person name="Maier U.G."/>
            <person name="McRose D."/>
            <person name="Mock T."/>
            <person name="Neilson J.A."/>
            <person name="Onodera N.T."/>
            <person name="Poole A.M."/>
            <person name="Pritham E.J."/>
            <person name="Richards T.A."/>
            <person name="Rocap G."/>
            <person name="Roy S.W."/>
            <person name="Sarai C."/>
            <person name="Schaack S."/>
            <person name="Shirato S."/>
            <person name="Slamovits C.H."/>
            <person name="Spencer D.F."/>
            <person name="Suzuki S."/>
            <person name="Worden A.Z."/>
            <person name="Zauner S."/>
            <person name="Barry K."/>
            <person name="Bell C."/>
            <person name="Bharti A.K."/>
            <person name="Crow J.A."/>
            <person name="Grimwood J."/>
            <person name="Kramer R."/>
            <person name="Lindquist E."/>
            <person name="Lucas S."/>
            <person name="Salamov A."/>
            <person name="McFadden G.I."/>
            <person name="Lane C.E."/>
            <person name="Keeling P.J."/>
            <person name="Gray M.W."/>
            <person name="Grigoriev I.V."/>
            <person name="Archibald J.M."/>
        </authorList>
    </citation>
    <scope>NUCLEOTIDE SEQUENCE</scope>
    <source>
        <strain evidence="4 6">CCMP2712</strain>
    </source>
</reference>
<dbReference type="OMA" id="WDRIDAT"/>
<dbReference type="AlphaFoldDB" id="L1JHJ3"/>
<dbReference type="EMBL" id="JH992987">
    <property type="protein sequence ID" value="EKX47993.1"/>
    <property type="molecule type" value="Genomic_DNA"/>
</dbReference>
<dbReference type="Pfam" id="PF00225">
    <property type="entry name" value="Kinesin"/>
    <property type="match status" value="1"/>
</dbReference>
<dbReference type="GO" id="GO:0007018">
    <property type="term" value="P:microtubule-based movement"/>
    <property type="evidence" value="ECO:0007669"/>
    <property type="project" value="InterPro"/>
</dbReference>
<dbReference type="PANTHER" id="PTHR47972">
    <property type="entry name" value="KINESIN-LIKE PROTEIN KLP-3"/>
    <property type="match status" value="1"/>
</dbReference>
<evidence type="ECO:0000256" key="2">
    <source>
        <dbReference type="PROSITE-ProRule" id="PRU00283"/>
    </source>
</evidence>
<evidence type="ECO:0000259" key="3">
    <source>
        <dbReference type="PROSITE" id="PS50067"/>
    </source>
</evidence>
<dbReference type="PANTHER" id="PTHR47972:SF28">
    <property type="entry name" value="KINESIN-LIKE PROTEIN KLP-3"/>
    <property type="match status" value="1"/>
</dbReference>
<feature type="binding site" evidence="2">
    <location>
        <begin position="56"/>
        <end position="63"/>
    </location>
    <ligand>
        <name>ATP</name>
        <dbReference type="ChEBI" id="CHEBI:30616"/>
    </ligand>
</feature>
<dbReference type="Gene3D" id="3.40.850.10">
    <property type="entry name" value="Kinesin motor domain"/>
    <property type="match status" value="1"/>
</dbReference>
<dbReference type="RefSeq" id="XP_005834973.1">
    <property type="nucleotide sequence ID" value="XM_005834916.1"/>
</dbReference>
<dbReference type="STRING" id="905079.L1JHJ3"/>
<dbReference type="eggNOG" id="KOG0239">
    <property type="taxonomic scope" value="Eukaryota"/>
</dbReference>
<dbReference type="GO" id="GO:0005524">
    <property type="term" value="F:ATP binding"/>
    <property type="evidence" value="ECO:0007669"/>
    <property type="project" value="UniProtKB-UniRule"/>
</dbReference>
<organism evidence="4">
    <name type="scientific">Guillardia theta (strain CCMP2712)</name>
    <name type="common">Cryptophyte</name>
    <dbReference type="NCBI Taxonomy" id="905079"/>
    <lineage>
        <taxon>Eukaryota</taxon>
        <taxon>Cryptophyceae</taxon>
        <taxon>Pyrenomonadales</taxon>
        <taxon>Geminigeraceae</taxon>
        <taxon>Guillardia</taxon>
    </lineage>
</organism>
<evidence type="ECO:0000256" key="1">
    <source>
        <dbReference type="ARBA" id="ARBA00004229"/>
    </source>
</evidence>
<name>L1JHJ3_GUITC</name>
<dbReference type="InterPro" id="IPR001752">
    <property type="entry name" value="Kinesin_motor_dom"/>
</dbReference>
<feature type="non-terminal residue" evidence="4">
    <location>
        <position position="113"/>
    </location>
</feature>
<dbReference type="HOGENOM" id="CLU_154906_0_0_1"/>
<dbReference type="Proteomes" id="UP000011087">
    <property type="component" value="Unassembled WGS sequence"/>
</dbReference>
<protein>
    <recommendedName>
        <fullName evidence="3">Kinesin motor domain-containing protein</fullName>
    </recommendedName>
</protein>
<dbReference type="GO" id="GO:0008017">
    <property type="term" value="F:microtubule binding"/>
    <property type="evidence" value="ECO:0007669"/>
    <property type="project" value="InterPro"/>
</dbReference>
<dbReference type="SUPFAM" id="SSF52540">
    <property type="entry name" value="P-loop containing nucleoside triphosphate hydrolases"/>
    <property type="match status" value="1"/>
</dbReference>
<dbReference type="InterPro" id="IPR027640">
    <property type="entry name" value="Kinesin-like_fam"/>
</dbReference>
<evidence type="ECO:0000313" key="4">
    <source>
        <dbReference type="EMBL" id="EKX47993.1"/>
    </source>
</evidence>
<reference evidence="6" key="2">
    <citation type="submission" date="2012-11" db="EMBL/GenBank/DDBJ databases">
        <authorList>
            <person name="Kuo A."/>
            <person name="Curtis B.A."/>
            <person name="Tanifuji G."/>
            <person name="Burki F."/>
            <person name="Gruber A."/>
            <person name="Irimia M."/>
            <person name="Maruyama S."/>
            <person name="Arias M.C."/>
            <person name="Ball S.G."/>
            <person name="Gile G.H."/>
            <person name="Hirakawa Y."/>
            <person name="Hopkins J.F."/>
            <person name="Rensing S.A."/>
            <person name="Schmutz J."/>
            <person name="Symeonidi A."/>
            <person name="Elias M."/>
            <person name="Eveleigh R.J."/>
            <person name="Herman E.K."/>
            <person name="Klute M.J."/>
            <person name="Nakayama T."/>
            <person name="Obornik M."/>
            <person name="Reyes-Prieto A."/>
            <person name="Armbrust E.V."/>
            <person name="Aves S.J."/>
            <person name="Beiko R.G."/>
            <person name="Coutinho P."/>
            <person name="Dacks J.B."/>
            <person name="Durnford D.G."/>
            <person name="Fast N.M."/>
            <person name="Green B.R."/>
            <person name="Grisdale C."/>
            <person name="Hempe F."/>
            <person name="Henrissat B."/>
            <person name="Hoppner M.P."/>
            <person name="Ishida K.-I."/>
            <person name="Kim E."/>
            <person name="Koreny L."/>
            <person name="Kroth P.G."/>
            <person name="Liu Y."/>
            <person name="Malik S.-B."/>
            <person name="Maier U.G."/>
            <person name="McRose D."/>
            <person name="Mock T."/>
            <person name="Neilson J.A."/>
            <person name="Onodera N.T."/>
            <person name="Poole A.M."/>
            <person name="Pritham E.J."/>
            <person name="Richards T.A."/>
            <person name="Rocap G."/>
            <person name="Roy S.W."/>
            <person name="Sarai C."/>
            <person name="Schaack S."/>
            <person name="Shirato S."/>
            <person name="Slamovits C.H."/>
            <person name="Spencer D.F."/>
            <person name="Suzuki S."/>
            <person name="Worden A.Z."/>
            <person name="Zauner S."/>
            <person name="Barry K."/>
            <person name="Bell C."/>
            <person name="Bharti A.K."/>
            <person name="Crow J.A."/>
            <person name="Grimwood J."/>
            <person name="Kramer R."/>
            <person name="Lindquist E."/>
            <person name="Lucas S."/>
            <person name="Salamov A."/>
            <person name="McFadden G.I."/>
            <person name="Lane C.E."/>
            <person name="Keeling P.J."/>
            <person name="Gray M.W."/>
            <person name="Grigoriev I.V."/>
            <person name="Archibald J.M."/>
        </authorList>
    </citation>
    <scope>NUCLEOTIDE SEQUENCE</scope>
    <source>
        <strain evidence="6">CCMP2712</strain>
    </source>
</reference>
<dbReference type="PROSITE" id="PS50067">
    <property type="entry name" value="KINESIN_MOTOR_2"/>
    <property type="match status" value="1"/>
</dbReference>
<dbReference type="SMART" id="SM00129">
    <property type="entry name" value="KISc"/>
    <property type="match status" value="1"/>
</dbReference>
<reference evidence="5" key="3">
    <citation type="submission" date="2015-06" db="UniProtKB">
        <authorList>
            <consortium name="EnsemblProtists"/>
        </authorList>
    </citation>
    <scope>IDENTIFICATION</scope>
</reference>